<name>W9RNG2_9ROSA</name>
<dbReference type="Proteomes" id="UP000030645">
    <property type="component" value="Unassembled WGS sequence"/>
</dbReference>
<protein>
    <submittedName>
        <fullName evidence="1">Uncharacterized protein</fullName>
    </submittedName>
</protein>
<gene>
    <name evidence="1" type="ORF">L484_005393</name>
</gene>
<evidence type="ECO:0000313" key="2">
    <source>
        <dbReference type="Proteomes" id="UP000030645"/>
    </source>
</evidence>
<proteinExistence type="predicted"/>
<organism evidence="1 2">
    <name type="scientific">Morus notabilis</name>
    <dbReference type="NCBI Taxonomy" id="981085"/>
    <lineage>
        <taxon>Eukaryota</taxon>
        <taxon>Viridiplantae</taxon>
        <taxon>Streptophyta</taxon>
        <taxon>Embryophyta</taxon>
        <taxon>Tracheophyta</taxon>
        <taxon>Spermatophyta</taxon>
        <taxon>Magnoliopsida</taxon>
        <taxon>eudicotyledons</taxon>
        <taxon>Gunneridae</taxon>
        <taxon>Pentapetalae</taxon>
        <taxon>rosids</taxon>
        <taxon>fabids</taxon>
        <taxon>Rosales</taxon>
        <taxon>Moraceae</taxon>
        <taxon>Moreae</taxon>
        <taxon>Morus</taxon>
    </lineage>
</organism>
<evidence type="ECO:0000313" key="1">
    <source>
        <dbReference type="EMBL" id="EXB99575.1"/>
    </source>
</evidence>
<dbReference type="EMBL" id="KE345303">
    <property type="protein sequence ID" value="EXB99575.1"/>
    <property type="molecule type" value="Genomic_DNA"/>
</dbReference>
<accession>W9RNG2</accession>
<reference evidence="2" key="1">
    <citation type="submission" date="2013-01" db="EMBL/GenBank/DDBJ databases">
        <title>Draft Genome Sequence of a Mulberry Tree, Morus notabilis C.K. Schneid.</title>
        <authorList>
            <person name="He N."/>
            <person name="Zhao S."/>
        </authorList>
    </citation>
    <scope>NUCLEOTIDE SEQUENCE</scope>
</reference>
<keyword evidence="2" id="KW-1185">Reference proteome</keyword>
<sequence>MVDVTVDLKLGMFNRDSCEIWSKIACFTVIHNMLRHEAYPFLLVHNNDFEAFGHGFWSEMPSGLSSVLGV</sequence>
<dbReference type="AlphaFoldDB" id="W9RNG2"/>